<keyword evidence="2" id="KW-1185">Reference proteome</keyword>
<name>A0A2U0I0C9_9FLAO</name>
<sequence length="63" mass="6867">MNSHSVALIVCKGLNMVYKPFRPYGPPPPATAFGQVPLLREEKLLRINSADSGKTKAKTKVAE</sequence>
<dbReference type="AlphaFoldDB" id="A0A2U0I0C9"/>
<protein>
    <submittedName>
        <fullName evidence="1">Uncharacterized protein</fullName>
    </submittedName>
</protein>
<organism evidence="1 2">
    <name type="scientific">Marixanthomonas spongiae</name>
    <dbReference type="NCBI Taxonomy" id="2174845"/>
    <lineage>
        <taxon>Bacteria</taxon>
        <taxon>Pseudomonadati</taxon>
        <taxon>Bacteroidota</taxon>
        <taxon>Flavobacteriia</taxon>
        <taxon>Flavobacteriales</taxon>
        <taxon>Flavobacteriaceae</taxon>
        <taxon>Marixanthomonas</taxon>
    </lineage>
</organism>
<dbReference type="Proteomes" id="UP000245962">
    <property type="component" value="Unassembled WGS sequence"/>
</dbReference>
<evidence type="ECO:0000313" key="1">
    <source>
        <dbReference type="EMBL" id="PVW14562.1"/>
    </source>
</evidence>
<proteinExistence type="predicted"/>
<reference evidence="1 2" key="1">
    <citation type="submission" date="2018-04" db="EMBL/GenBank/DDBJ databases">
        <title>Marixanthomonas spongiae HN-E44 sp. nov., isolated from a marine sponge.</title>
        <authorList>
            <person name="Luo L."/>
            <person name="Zhuang L."/>
        </authorList>
    </citation>
    <scope>NUCLEOTIDE SEQUENCE [LARGE SCALE GENOMIC DNA]</scope>
    <source>
        <strain evidence="1 2">HN-E44</strain>
    </source>
</reference>
<gene>
    <name evidence="1" type="ORF">DDV96_08510</name>
</gene>
<comment type="caution">
    <text evidence="1">The sequence shown here is derived from an EMBL/GenBank/DDBJ whole genome shotgun (WGS) entry which is preliminary data.</text>
</comment>
<evidence type="ECO:0000313" key="2">
    <source>
        <dbReference type="Proteomes" id="UP000245962"/>
    </source>
</evidence>
<accession>A0A2U0I0C9</accession>
<dbReference type="EMBL" id="QEHR01000005">
    <property type="protein sequence ID" value="PVW14562.1"/>
    <property type="molecule type" value="Genomic_DNA"/>
</dbReference>